<dbReference type="PANTHER" id="PTHR11699">
    <property type="entry name" value="ALDEHYDE DEHYDROGENASE-RELATED"/>
    <property type="match status" value="1"/>
</dbReference>
<dbReference type="Gene3D" id="3.40.605.10">
    <property type="entry name" value="Aldehyde Dehydrogenase, Chain A, domain 1"/>
    <property type="match status" value="1"/>
</dbReference>
<protein>
    <submittedName>
        <fullName evidence="4">Unannotated protein</fullName>
    </submittedName>
</protein>
<dbReference type="InterPro" id="IPR016162">
    <property type="entry name" value="Ald_DH_N"/>
</dbReference>
<dbReference type="InterPro" id="IPR016161">
    <property type="entry name" value="Ald_DH/histidinol_DH"/>
</dbReference>
<dbReference type="PROSITE" id="PS00687">
    <property type="entry name" value="ALDEHYDE_DEHYDR_GLU"/>
    <property type="match status" value="1"/>
</dbReference>
<dbReference type="InterPro" id="IPR029510">
    <property type="entry name" value="Ald_DH_CS_GLU"/>
</dbReference>
<feature type="domain" description="Aldehyde dehydrogenase" evidence="3">
    <location>
        <begin position="22"/>
        <end position="475"/>
    </location>
</feature>
<keyword evidence="2" id="KW-0560">Oxidoreductase</keyword>
<dbReference type="FunFam" id="3.40.309.10:FF:000012">
    <property type="entry name" value="Betaine aldehyde dehydrogenase"/>
    <property type="match status" value="1"/>
</dbReference>
<dbReference type="FunFam" id="3.40.605.10:FF:000007">
    <property type="entry name" value="NAD/NADP-dependent betaine aldehyde dehydrogenase"/>
    <property type="match status" value="1"/>
</dbReference>
<dbReference type="InterPro" id="IPR015590">
    <property type="entry name" value="Aldehyde_DH_dom"/>
</dbReference>
<dbReference type="InterPro" id="IPR016163">
    <property type="entry name" value="Ald_DH_C"/>
</dbReference>
<evidence type="ECO:0000259" key="3">
    <source>
        <dbReference type="Pfam" id="PF00171"/>
    </source>
</evidence>
<dbReference type="AlphaFoldDB" id="A0A6J7I717"/>
<name>A0A6J7I717_9ZZZZ</name>
<sequence>MAHLELITEAYIDGEVLRLPAGERYDTLNPSTGAVIASTPVATAADVHAAVESSRLAQPRWAATKPADRGRILTAIAQEIRAQAPELARIEGLDTGKPMTMALGDVESTARYFEFYAGAADKLHGDVIPLGPSYHAFTEHAPYGVIGIILPWNAPLQQAARSVAPALATGNCVVVKPAEDAPLTNPILARIATECGLPPGVWNVIPGDGPTTGAALVADPGVRRLMFTGSVEVGKIIARAAADRLIPVGLELGGKSPNIVFADADLDRAVDGTVLAITYNSGQACSAGSRLYVEDSIYEEFTTRLRERLLEVSVGAADEDPDIGPIATREQFARVRSYLDRAVELGGKPILEVKPTVLDRHPDGFYVGPAIFECAQDSRLVREEIFGPVLVTARFTTDEQALKMANESNYGLVAGVWTRDIDRALRFSAGLEAGQVFINNWFGGGVETPFGGWKDSGMGREKGLEALQHYTQVRTTIISVGQS</sequence>
<dbReference type="Gene3D" id="3.40.309.10">
    <property type="entry name" value="Aldehyde Dehydrogenase, Chain A, domain 2"/>
    <property type="match status" value="1"/>
</dbReference>
<reference evidence="4" key="1">
    <citation type="submission" date="2020-05" db="EMBL/GenBank/DDBJ databases">
        <authorList>
            <person name="Chiriac C."/>
            <person name="Salcher M."/>
            <person name="Ghai R."/>
            <person name="Kavagutti S V."/>
        </authorList>
    </citation>
    <scope>NUCLEOTIDE SEQUENCE</scope>
</reference>
<dbReference type="Pfam" id="PF00171">
    <property type="entry name" value="Aldedh"/>
    <property type="match status" value="1"/>
</dbReference>
<gene>
    <name evidence="4" type="ORF">UFOPK3772_00006</name>
</gene>
<evidence type="ECO:0000256" key="2">
    <source>
        <dbReference type="ARBA" id="ARBA00023002"/>
    </source>
</evidence>
<dbReference type="EMBL" id="CAFBNE010000001">
    <property type="protein sequence ID" value="CAB4926768.1"/>
    <property type="molecule type" value="Genomic_DNA"/>
</dbReference>
<dbReference type="SUPFAM" id="SSF53720">
    <property type="entry name" value="ALDH-like"/>
    <property type="match status" value="1"/>
</dbReference>
<dbReference type="GO" id="GO:0016620">
    <property type="term" value="F:oxidoreductase activity, acting on the aldehyde or oxo group of donors, NAD or NADP as acceptor"/>
    <property type="evidence" value="ECO:0007669"/>
    <property type="project" value="InterPro"/>
</dbReference>
<organism evidence="4">
    <name type="scientific">freshwater metagenome</name>
    <dbReference type="NCBI Taxonomy" id="449393"/>
    <lineage>
        <taxon>unclassified sequences</taxon>
        <taxon>metagenomes</taxon>
        <taxon>ecological metagenomes</taxon>
    </lineage>
</organism>
<proteinExistence type="inferred from homology"/>
<evidence type="ECO:0000256" key="1">
    <source>
        <dbReference type="ARBA" id="ARBA00009986"/>
    </source>
</evidence>
<evidence type="ECO:0000313" key="4">
    <source>
        <dbReference type="EMBL" id="CAB4926768.1"/>
    </source>
</evidence>
<comment type="similarity">
    <text evidence="1">Belongs to the aldehyde dehydrogenase family.</text>
</comment>
<accession>A0A6J7I717</accession>